<dbReference type="InterPro" id="IPR013783">
    <property type="entry name" value="Ig-like_fold"/>
</dbReference>
<dbReference type="InterPro" id="IPR016148">
    <property type="entry name" value="Pili_assmbl_chaperone_C"/>
</dbReference>
<dbReference type="PANTHER" id="PTHR30251">
    <property type="entry name" value="PILUS ASSEMBLY CHAPERONE"/>
    <property type="match status" value="1"/>
</dbReference>
<evidence type="ECO:0000256" key="3">
    <source>
        <dbReference type="ARBA" id="ARBA00022558"/>
    </source>
</evidence>
<sequence>MTMKRFILLLIMFINIQPSYAGIKLGGTRVIIPSSVNAAQMNIYNTSDYRPYLIQSWVEDKNNKKTQSFIITPPLFKLTGKKTNAIKIIARDKFPENKESLFWLNVKSIPSSKKGVNDLLLVINTKIKLIYRPTSLSMSIKDAVEHISITKKNNTLHINNQSPYYFSFYRINVGSYKLEKSTMIAPFDKKTIALPKGVSGEISWSYINDFGGVSIGKKVD</sequence>
<evidence type="ECO:0000256" key="6">
    <source>
        <dbReference type="ARBA" id="ARBA00023186"/>
    </source>
</evidence>
<keyword evidence="4" id="KW-0732">Signal</keyword>
<dbReference type="InterPro" id="IPR036316">
    <property type="entry name" value="Pili_assmbl_chap_C_dom_sf"/>
</dbReference>
<dbReference type="EMBL" id="CP045700">
    <property type="protein sequence ID" value="QGA66138.1"/>
    <property type="molecule type" value="Genomic_DNA"/>
</dbReference>
<evidence type="ECO:0000256" key="2">
    <source>
        <dbReference type="ARBA" id="ARBA00007399"/>
    </source>
</evidence>
<dbReference type="SUPFAM" id="SSF49354">
    <property type="entry name" value="PapD-like"/>
    <property type="match status" value="1"/>
</dbReference>
<evidence type="ECO:0000256" key="7">
    <source>
        <dbReference type="RuleBase" id="RU003918"/>
    </source>
</evidence>
<dbReference type="Pfam" id="PF02753">
    <property type="entry name" value="PapD_C"/>
    <property type="match status" value="1"/>
</dbReference>
<dbReference type="GO" id="GO:0030288">
    <property type="term" value="C:outer membrane-bounded periplasmic space"/>
    <property type="evidence" value="ECO:0007669"/>
    <property type="project" value="InterPro"/>
</dbReference>
<evidence type="ECO:0000259" key="9">
    <source>
        <dbReference type="Pfam" id="PF02753"/>
    </source>
</evidence>
<feature type="domain" description="Pili assembly chaperone N-terminal" evidence="8">
    <location>
        <begin position="22"/>
        <end position="136"/>
    </location>
</feature>
<dbReference type="InterPro" id="IPR008962">
    <property type="entry name" value="PapD-like_sf"/>
</dbReference>
<evidence type="ECO:0000256" key="5">
    <source>
        <dbReference type="ARBA" id="ARBA00022764"/>
    </source>
</evidence>
<evidence type="ECO:0000313" key="11">
    <source>
        <dbReference type="Proteomes" id="UP000348942"/>
    </source>
</evidence>
<dbReference type="InterPro" id="IPR018046">
    <property type="entry name" value="Pili_assmbl_chaperone_CS"/>
</dbReference>
<dbReference type="RefSeq" id="WP_153448275.1">
    <property type="nucleotide sequence ID" value="NZ_CP045700.1"/>
</dbReference>
<proteinExistence type="inferred from homology"/>
<keyword evidence="6 7" id="KW-0143">Chaperone</keyword>
<name>A0A5Q0TG54_9VIBR</name>
<dbReference type="AlphaFoldDB" id="A0A5Q0TG54"/>
<gene>
    <name evidence="10" type="ORF">GFB47_11755</name>
</gene>
<dbReference type="PROSITE" id="PS00635">
    <property type="entry name" value="PILI_CHAPERONE"/>
    <property type="match status" value="1"/>
</dbReference>
<protein>
    <submittedName>
        <fullName evidence="10">Fimbria/pilus periplasmic chaperone</fullName>
    </submittedName>
</protein>
<keyword evidence="5" id="KW-0574">Periplasm</keyword>
<dbReference type="GO" id="GO:0071555">
    <property type="term" value="P:cell wall organization"/>
    <property type="evidence" value="ECO:0007669"/>
    <property type="project" value="InterPro"/>
</dbReference>
<dbReference type="PANTHER" id="PTHR30251:SF11">
    <property type="entry name" value="CHAPERONE PROTEIN FIMC-RELATED"/>
    <property type="match status" value="1"/>
</dbReference>
<comment type="similarity">
    <text evidence="2 7">Belongs to the periplasmic pilus chaperone family.</text>
</comment>
<dbReference type="InterPro" id="IPR016147">
    <property type="entry name" value="Pili_assmbl_chaperone_N"/>
</dbReference>
<evidence type="ECO:0000256" key="4">
    <source>
        <dbReference type="ARBA" id="ARBA00022729"/>
    </source>
</evidence>
<dbReference type="Pfam" id="PF00345">
    <property type="entry name" value="PapD_N"/>
    <property type="match status" value="1"/>
</dbReference>
<dbReference type="Gene3D" id="2.60.40.10">
    <property type="entry name" value="Immunoglobulins"/>
    <property type="match status" value="2"/>
</dbReference>
<evidence type="ECO:0000313" key="10">
    <source>
        <dbReference type="EMBL" id="QGA66138.1"/>
    </source>
</evidence>
<evidence type="ECO:0000259" key="8">
    <source>
        <dbReference type="Pfam" id="PF00345"/>
    </source>
</evidence>
<reference evidence="10 11" key="1">
    <citation type="submission" date="2019-10" db="EMBL/GenBank/DDBJ databases">
        <title>Vibrio sp. nov., isolated from Coralline algae surface.</title>
        <authorList>
            <person name="Geng Y."/>
            <person name="Zhang X."/>
        </authorList>
    </citation>
    <scope>NUCLEOTIDE SEQUENCE [LARGE SCALE GENOMIC DNA]</scope>
    <source>
        <strain evidence="10 11">SM1977</strain>
    </source>
</reference>
<organism evidence="10 11">
    <name type="scientific">Vibrio algicola</name>
    <dbReference type="NCBI Taxonomy" id="2662262"/>
    <lineage>
        <taxon>Bacteria</taxon>
        <taxon>Pseudomonadati</taxon>
        <taxon>Pseudomonadota</taxon>
        <taxon>Gammaproteobacteria</taxon>
        <taxon>Vibrionales</taxon>
        <taxon>Vibrionaceae</taxon>
        <taxon>Vibrio</taxon>
    </lineage>
</organism>
<dbReference type="Proteomes" id="UP000348942">
    <property type="component" value="Chromosome 2"/>
</dbReference>
<keyword evidence="11" id="KW-1185">Reference proteome</keyword>
<dbReference type="InterPro" id="IPR001829">
    <property type="entry name" value="Pili_assmbl_chaperone_bac"/>
</dbReference>
<keyword evidence="3" id="KW-1029">Fimbrium biogenesis</keyword>
<evidence type="ECO:0000256" key="1">
    <source>
        <dbReference type="ARBA" id="ARBA00004418"/>
    </source>
</evidence>
<comment type="subcellular location">
    <subcellularLocation>
        <location evidence="1 7">Periplasm</location>
    </subcellularLocation>
</comment>
<feature type="domain" description="Pili assembly chaperone C-terminal" evidence="9">
    <location>
        <begin position="158"/>
        <end position="213"/>
    </location>
</feature>
<accession>A0A5Q0TG54</accession>
<dbReference type="SUPFAM" id="SSF49584">
    <property type="entry name" value="Periplasmic chaperone C-domain"/>
    <property type="match status" value="1"/>
</dbReference>
<dbReference type="InterPro" id="IPR050643">
    <property type="entry name" value="Periplasmic_pilus_chap"/>
</dbReference>
<dbReference type="PRINTS" id="PR00969">
    <property type="entry name" value="CHAPERONPILI"/>
</dbReference>